<feature type="domain" description="DUF1990" evidence="1">
    <location>
        <begin position="36"/>
        <end position="190"/>
    </location>
</feature>
<reference evidence="2 3" key="1">
    <citation type="submission" date="2021-02" db="EMBL/GenBank/DDBJ databases">
        <title>Actinophytocola xerophila sp. nov., isolated from soil of cotton cropping field.</title>
        <authorList>
            <person name="Huang R."/>
            <person name="Chen X."/>
            <person name="Ge X."/>
            <person name="Liu W."/>
        </authorList>
    </citation>
    <scope>NUCLEOTIDE SEQUENCE [LARGE SCALE GENOMIC DNA]</scope>
    <source>
        <strain evidence="2 3">S1-96</strain>
    </source>
</reference>
<name>A0ABT2JIQ5_9PSEU</name>
<keyword evidence="3" id="KW-1185">Reference proteome</keyword>
<organism evidence="2 3">
    <name type="scientific">Actinophytocola gossypii</name>
    <dbReference type="NCBI Taxonomy" id="2812003"/>
    <lineage>
        <taxon>Bacteria</taxon>
        <taxon>Bacillati</taxon>
        <taxon>Actinomycetota</taxon>
        <taxon>Actinomycetes</taxon>
        <taxon>Pseudonocardiales</taxon>
        <taxon>Pseudonocardiaceae</taxon>
    </lineage>
</organism>
<dbReference type="InterPro" id="IPR018960">
    <property type="entry name" value="DUF1990"/>
</dbReference>
<proteinExistence type="predicted"/>
<evidence type="ECO:0000259" key="1">
    <source>
        <dbReference type="Pfam" id="PF09348"/>
    </source>
</evidence>
<dbReference type="Proteomes" id="UP001156441">
    <property type="component" value="Unassembled WGS sequence"/>
</dbReference>
<evidence type="ECO:0000313" key="3">
    <source>
        <dbReference type="Proteomes" id="UP001156441"/>
    </source>
</evidence>
<sequence>MVSHRRLRIGRADPAPALAALRGRAVNYDRAEVRRPAWNLDEHRCVLGLEPPGPAVPGGLWSVACELVRDYEFTPPGLVRAVYDPRVPLLGRELLLEGRFSALRFQMGVRITSLVDADDPARDVFGWGYETLDGHLERGEVVYRVVKHRDSGHVEFTATSHSQVDPRLGPVLRLGWALFGRRTQLRFYREIQGRMRGLVRERAVRPPSAGATDGLVTVPAGVEPHPLDRFALYSYDPARSRLHAS</sequence>
<protein>
    <submittedName>
        <fullName evidence="2">DUF1990 family protein</fullName>
    </submittedName>
</protein>
<comment type="caution">
    <text evidence="2">The sequence shown here is derived from an EMBL/GenBank/DDBJ whole genome shotgun (WGS) entry which is preliminary data.</text>
</comment>
<accession>A0ABT2JIQ5</accession>
<dbReference type="RefSeq" id="WP_260195667.1">
    <property type="nucleotide sequence ID" value="NZ_JAFFZE010000028.1"/>
</dbReference>
<dbReference type="Pfam" id="PF09348">
    <property type="entry name" value="DUF1990"/>
    <property type="match status" value="1"/>
</dbReference>
<evidence type="ECO:0000313" key="2">
    <source>
        <dbReference type="EMBL" id="MCT2587758.1"/>
    </source>
</evidence>
<dbReference type="EMBL" id="JAFFZE010000028">
    <property type="protein sequence ID" value="MCT2587758.1"/>
    <property type="molecule type" value="Genomic_DNA"/>
</dbReference>
<gene>
    <name evidence="2" type="ORF">JT362_32035</name>
</gene>